<evidence type="ECO:0000256" key="1">
    <source>
        <dbReference type="SAM" id="MobiDB-lite"/>
    </source>
</evidence>
<evidence type="ECO:0000313" key="2">
    <source>
        <dbReference type="EMBL" id="KAG5928055.1"/>
    </source>
</evidence>
<accession>A0A8K0J9L2</accession>
<proteinExistence type="predicted"/>
<protein>
    <submittedName>
        <fullName evidence="2">Uncharacterized protein</fullName>
    </submittedName>
</protein>
<dbReference type="AlphaFoldDB" id="A0A8K0J9L2"/>
<organism evidence="2 3">
    <name type="scientific">Claviceps africana</name>
    <dbReference type="NCBI Taxonomy" id="83212"/>
    <lineage>
        <taxon>Eukaryota</taxon>
        <taxon>Fungi</taxon>
        <taxon>Dikarya</taxon>
        <taxon>Ascomycota</taxon>
        <taxon>Pezizomycotina</taxon>
        <taxon>Sordariomycetes</taxon>
        <taxon>Hypocreomycetidae</taxon>
        <taxon>Hypocreales</taxon>
        <taxon>Clavicipitaceae</taxon>
        <taxon>Claviceps</taxon>
    </lineage>
</organism>
<gene>
    <name evidence="2" type="ORF">E4U42_001330</name>
</gene>
<comment type="caution">
    <text evidence="2">The sequence shown here is derived from an EMBL/GenBank/DDBJ whole genome shotgun (WGS) entry which is preliminary data.</text>
</comment>
<keyword evidence="3" id="KW-1185">Reference proteome</keyword>
<sequence length="60" mass="6830">MAGMEALSCRVIRYLHGLCPLSASAERKNNSEQLLNIRAERRDEGGEETDQTRREREKGP</sequence>
<dbReference type="Proteomes" id="UP000811619">
    <property type="component" value="Unassembled WGS sequence"/>
</dbReference>
<name>A0A8K0J9L2_9HYPO</name>
<reference evidence="2" key="1">
    <citation type="journal article" date="2020" name="bioRxiv">
        <title>Whole genome comparisons of ergot fungi reveals the divergence and evolution of species within the genus Claviceps are the result of varying mechanisms driving genome evolution and host range expansion.</title>
        <authorList>
            <person name="Wyka S.A."/>
            <person name="Mondo S.J."/>
            <person name="Liu M."/>
            <person name="Dettman J."/>
            <person name="Nalam V."/>
            <person name="Broders K.D."/>
        </authorList>
    </citation>
    <scope>NUCLEOTIDE SEQUENCE</scope>
    <source>
        <strain evidence="2">CCC 489</strain>
    </source>
</reference>
<evidence type="ECO:0000313" key="3">
    <source>
        <dbReference type="Proteomes" id="UP000811619"/>
    </source>
</evidence>
<dbReference type="EMBL" id="SRPY01000139">
    <property type="protein sequence ID" value="KAG5928055.1"/>
    <property type="molecule type" value="Genomic_DNA"/>
</dbReference>
<feature type="region of interest" description="Disordered" evidence="1">
    <location>
        <begin position="25"/>
        <end position="60"/>
    </location>
</feature>
<feature type="compositionally biased region" description="Basic and acidic residues" evidence="1">
    <location>
        <begin position="38"/>
        <end position="60"/>
    </location>
</feature>